<protein>
    <submittedName>
        <fullName evidence="2">Uncharacterized protein</fullName>
    </submittedName>
</protein>
<feature type="region of interest" description="Disordered" evidence="1">
    <location>
        <begin position="71"/>
        <end position="131"/>
    </location>
</feature>
<name>A0A091CW95_FUKDA</name>
<dbReference type="EMBL" id="KN123899">
    <property type="protein sequence ID" value="KFO22897.1"/>
    <property type="molecule type" value="Genomic_DNA"/>
</dbReference>
<keyword evidence="3" id="KW-1185">Reference proteome</keyword>
<evidence type="ECO:0000256" key="1">
    <source>
        <dbReference type="SAM" id="MobiDB-lite"/>
    </source>
</evidence>
<reference evidence="2 3" key="1">
    <citation type="submission" date="2013-11" db="EMBL/GenBank/DDBJ databases">
        <title>The Damaraland mole rat (Fukomys damarensis) genome and evolution of African mole rats.</title>
        <authorList>
            <person name="Gladyshev V.N."/>
            <person name="Fang X."/>
        </authorList>
    </citation>
    <scope>NUCLEOTIDE SEQUENCE [LARGE SCALE GENOMIC DNA]</scope>
    <source>
        <tissue evidence="2">Liver</tissue>
    </source>
</reference>
<evidence type="ECO:0000313" key="3">
    <source>
        <dbReference type="Proteomes" id="UP000028990"/>
    </source>
</evidence>
<evidence type="ECO:0000313" key="2">
    <source>
        <dbReference type="EMBL" id="KFO22897.1"/>
    </source>
</evidence>
<accession>A0A091CW95</accession>
<organism evidence="2 3">
    <name type="scientific">Fukomys damarensis</name>
    <name type="common">Damaraland mole rat</name>
    <name type="synonym">Cryptomys damarensis</name>
    <dbReference type="NCBI Taxonomy" id="885580"/>
    <lineage>
        <taxon>Eukaryota</taxon>
        <taxon>Metazoa</taxon>
        <taxon>Chordata</taxon>
        <taxon>Craniata</taxon>
        <taxon>Vertebrata</taxon>
        <taxon>Euteleostomi</taxon>
        <taxon>Mammalia</taxon>
        <taxon>Eutheria</taxon>
        <taxon>Euarchontoglires</taxon>
        <taxon>Glires</taxon>
        <taxon>Rodentia</taxon>
        <taxon>Hystricomorpha</taxon>
        <taxon>Bathyergidae</taxon>
        <taxon>Fukomys</taxon>
    </lineage>
</organism>
<proteinExistence type="predicted"/>
<sequence length="131" mass="14050">MGPTPHWLRGPWWYLIGSQRARSEAGSPEFRFTLGRRSTPARVLGHPSYRRSSSTLSDTFFGLSLLIGPTQTLNPQTAGSHPRPAPSDLQPLPLNPARLLRSTPYGGPSCGCGGKDPSPGLDRGTQDQATG</sequence>
<dbReference type="AlphaFoldDB" id="A0A091CW95"/>
<gene>
    <name evidence="2" type="ORF">H920_15711</name>
</gene>
<dbReference type="Proteomes" id="UP000028990">
    <property type="component" value="Unassembled WGS sequence"/>
</dbReference>